<evidence type="ECO:0000313" key="2">
    <source>
        <dbReference type="Proteomes" id="UP001163603"/>
    </source>
</evidence>
<reference evidence="2" key="1">
    <citation type="journal article" date="2023" name="G3 (Bethesda)">
        <title>Genome assembly and association tests identify interacting loci associated with vigor, precocity, and sex in interspecific pistachio rootstocks.</title>
        <authorList>
            <person name="Palmer W."/>
            <person name="Jacygrad E."/>
            <person name="Sagayaradj S."/>
            <person name="Cavanaugh K."/>
            <person name="Han R."/>
            <person name="Bertier L."/>
            <person name="Beede B."/>
            <person name="Kafkas S."/>
            <person name="Golino D."/>
            <person name="Preece J."/>
            <person name="Michelmore R."/>
        </authorList>
    </citation>
    <scope>NUCLEOTIDE SEQUENCE [LARGE SCALE GENOMIC DNA]</scope>
</reference>
<comment type="caution">
    <text evidence="1">The sequence shown here is derived from an EMBL/GenBank/DDBJ whole genome shotgun (WGS) entry which is preliminary data.</text>
</comment>
<organism evidence="1 2">
    <name type="scientific">Pistacia integerrima</name>
    <dbReference type="NCBI Taxonomy" id="434235"/>
    <lineage>
        <taxon>Eukaryota</taxon>
        <taxon>Viridiplantae</taxon>
        <taxon>Streptophyta</taxon>
        <taxon>Embryophyta</taxon>
        <taxon>Tracheophyta</taxon>
        <taxon>Spermatophyta</taxon>
        <taxon>Magnoliopsida</taxon>
        <taxon>eudicotyledons</taxon>
        <taxon>Gunneridae</taxon>
        <taxon>Pentapetalae</taxon>
        <taxon>rosids</taxon>
        <taxon>malvids</taxon>
        <taxon>Sapindales</taxon>
        <taxon>Anacardiaceae</taxon>
        <taxon>Pistacia</taxon>
    </lineage>
</organism>
<sequence>MRCLDLATKRVYISRDVIFDEKSFPAKELAESTTSRRTNPPADVLSPNDPSPPSVQVPILAASNSTQQSPPPASNDYSHPPPTLNFENPIEPEIVIPPISHFPPVQLEPNNTSNNPSVQPTSTQIQTRSKTEISNGLFGLASLVFFITHSASSSLTRNYYLHSPPLLASSPPLAGPSSGSRPGQAPRRFLIAQRRPSRFSARNKRIVTFDDNLKKLVDEMFDVMYKTDGTGLSAPQVGMNVELMVFNPVVSVVKERKLFSLIEELKSIQRKRCFLMRVAYPFLESMPMFRYSQILTLYAYYLFQVLELSSVWSNQQIVDLVTSSTFVHVLVLLLLAMLCRANQTPHEDPLRRLQMCPGYACAINIMSI</sequence>
<gene>
    <name evidence="1" type="ORF">Pint_02743</name>
</gene>
<name>A0ACC0ZJ09_9ROSI</name>
<accession>A0ACC0ZJ09</accession>
<dbReference type="EMBL" id="CM047736">
    <property type="protein sequence ID" value="KAJ0052608.1"/>
    <property type="molecule type" value="Genomic_DNA"/>
</dbReference>
<protein>
    <submittedName>
        <fullName evidence="1">Uncharacterized protein</fullName>
    </submittedName>
</protein>
<evidence type="ECO:0000313" key="1">
    <source>
        <dbReference type="EMBL" id="KAJ0052608.1"/>
    </source>
</evidence>
<dbReference type="Proteomes" id="UP001163603">
    <property type="component" value="Chromosome 1"/>
</dbReference>
<keyword evidence="2" id="KW-1185">Reference proteome</keyword>
<proteinExistence type="predicted"/>